<sequence length="322" mass="35012">MNHDFPWAEGSDYADPLPDEQMPSHDYGQSYVFPEPANPGPVFPFPNSPYVIPEPAVAETQTVVALPVQPKQRQVPLPVEYGTSPNYFESYSKPRSLCTCYDEDGESVRVDQGSSSFSCYLSQPDVGRSTLSTGRYSQTGDGGTVGAWSLPEGRRLGGHGMAVDLTTSGTGGFGTFYCQGSQPGKDTTTVVGVFLTSNPKIIPTDGRFTKTVSLGDVDVTLAMTLRSPADALTNQVQWRRNGQEVIEDMSGLASVTFRRPITETVAGVYECFYANERNQARHGIVRLIVRGCPTGRWNPPRCTGVCDACYNGGMCDHVTGWY</sequence>
<dbReference type="PROSITE" id="PS50835">
    <property type="entry name" value="IG_LIKE"/>
    <property type="match status" value="1"/>
</dbReference>
<dbReference type="InterPro" id="IPR007110">
    <property type="entry name" value="Ig-like_dom"/>
</dbReference>
<keyword evidence="4" id="KW-1185">Reference proteome</keyword>
<dbReference type="InterPro" id="IPR013783">
    <property type="entry name" value="Ig-like_fold"/>
</dbReference>
<dbReference type="SUPFAM" id="SSF48726">
    <property type="entry name" value="Immunoglobulin"/>
    <property type="match status" value="1"/>
</dbReference>
<dbReference type="InterPro" id="IPR036179">
    <property type="entry name" value="Ig-like_dom_sf"/>
</dbReference>
<protein>
    <recommendedName>
        <fullName evidence="2">Ig-like domain-containing protein</fullName>
    </recommendedName>
</protein>
<dbReference type="RefSeq" id="XP_030853903.1">
    <property type="nucleotide sequence ID" value="XM_030998043.1"/>
</dbReference>
<evidence type="ECO:0000313" key="4">
    <source>
        <dbReference type="Proteomes" id="UP000007110"/>
    </source>
</evidence>
<name>A0A7M7PPR7_STRPU</name>
<dbReference type="EnsemblMetazoa" id="XM_030998043">
    <property type="protein sequence ID" value="XP_030853903"/>
    <property type="gene ID" value="LOC115929311"/>
</dbReference>
<dbReference type="Proteomes" id="UP000007110">
    <property type="component" value="Unassembled WGS sequence"/>
</dbReference>
<dbReference type="GeneID" id="115929311"/>
<evidence type="ECO:0000313" key="3">
    <source>
        <dbReference type="EnsemblMetazoa" id="XP_030853903"/>
    </source>
</evidence>
<proteinExistence type="predicted"/>
<dbReference type="Gene3D" id="2.60.40.10">
    <property type="entry name" value="Immunoglobulins"/>
    <property type="match status" value="1"/>
</dbReference>
<dbReference type="AlphaFoldDB" id="A0A7M7PPR7"/>
<evidence type="ECO:0000259" key="2">
    <source>
        <dbReference type="PROSITE" id="PS50835"/>
    </source>
</evidence>
<dbReference type="KEGG" id="spu:115929311"/>
<reference evidence="3" key="2">
    <citation type="submission" date="2021-01" db="UniProtKB">
        <authorList>
            <consortium name="EnsemblMetazoa"/>
        </authorList>
    </citation>
    <scope>IDENTIFICATION</scope>
</reference>
<feature type="domain" description="Ig-like" evidence="2">
    <location>
        <begin position="199"/>
        <end position="271"/>
    </location>
</feature>
<organism evidence="3 4">
    <name type="scientific">Strongylocentrotus purpuratus</name>
    <name type="common">Purple sea urchin</name>
    <dbReference type="NCBI Taxonomy" id="7668"/>
    <lineage>
        <taxon>Eukaryota</taxon>
        <taxon>Metazoa</taxon>
        <taxon>Echinodermata</taxon>
        <taxon>Eleutherozoa</taxon>
        <taxon>Echinozoa</taxon>
        <taxon>Echinoidea</taxon>
        <taxon>Euechinoidea</taxon>
        <taxon>Echinacea</taxon>
        <taxon>Camarodonta</taxon>
        <taxon>Echinidea</taxon>
        <taxon>Strongylocentrotidae</taxon>
        <taxon>Strongylocentrotus</taxon>
    </lineage>
</organism>
<evidence type="ECO:0000256" key="1">
    <source>
        <dbReference type="SAM" id="MobiDB-lite"/>
    </source>
</evidence>
<dbReference type="InParanoid" id="A0A7M7PPR7"/>
<dbReference type="FunFam" id="2.60.40.10:FF:002124">
    <property type="entry name" value="Uncharacterized protein"/>
    <property type="match status" value="1"/>
</dbReference>
<feature type="region of interest" description="Disordered" evidence="1">
    <location>
        <begin position="1"/>
        <end position="29"/>
    </location>
</feature>
<reference evidence="4" key="1">
    <citation type="submission" date="2015-02" db="EMBL/GenBank/DDBJ databases">
        <title>Genome sequencing for Strongylocentrotus purpuratus.</title>
        <authorList>
            <person name="Murali S."/>
            <person name="Liu Y."/>
            <person name="Vee V."/>
            <person name="English A."/>
            <person name="Wang M."/>
            <person name="Skinner E."/>
            <person name="Han Y."/>
            <person name="Muzny D.M."/>
            <person name="Worley K.C."/>
            <person name="Gibbs R.A."/>
        </authorList>
    </citation>
    <scope>NUCLEOTIDE SEQUENCE</scope>
</reference>
<dbReference type="OrthoDB" id="1668230at2759"/>
<accession>A0A7M7PPR7</accession>